<accession>A0A7M7IYP4</accession>
<proteinExistence type="predicted"/>
<reference evidence="2" key="1">
    <citation type="submission" date="2021-01" db="UniProtKB">
        <authorList>
            <consortium name="EnsemblMetazoa"/>
        </authorList>
    </citation>
    <scope>IDENTIFICATION</scope>
</reference>
<sequence length="120" mass="13076">MCSLGNSPYHRLFVGALILVALQTPGHQQQVRIDICAMSTTGLTDFLTCALESAPEGTKQKWDKLKALFKGRAPEEAIGKACQSAPTTGIAIINGFINQQSKVDKPKLKQLLLECYEQIS</sequence>
<name>A0A7M7IYP4_VARDE</name>
<dbReference type="OrthoDB" id="6498821at2759"/>
<dbReference type="EnsemblMetazoa" id="XM_022787612">
    <property type="protein sequence ID" value="XP_022643347"/>
    <property type="gene ID" value="LOC111242795"/>
</dbReference>
<dbReference type="RefSeq" id="XP_022643347.1">
    <property type="nucleotide sequence ID" value="XM_022787612.1"/>
</dbReference>
<evidence type="ECO:0000313" key="3">
    <source>
        <dbReference type="Proteomes" id="UP000594260"/>
    </source>
</evidence>
<dbReference type="GeneID" id="111242795"/>
<evidence type="ECO:0000313" key="2">
    <source>
        <dbReference type="EnsemblMetazoa" id="XP_022643347"/>
    </source>
</evidence>
<dbReference type="RefSeq" id="XP_022643348.1">
    <property type="nucleotide sequence ID" value="XM_022787613.1"/>
</dbReference>
<dbReference type="AlphaFoldDB" id="A0A7M7IYP4"/>
<keyword evidence="1" id="KW-0732">Signal</keyword>
<dbReference type="EnsemblMetazoa" id="XM_022787614">
    <property type="protein sequence ID" value="XP_022643349"/>
    <property type="gene ID" value="LOC111242795"/>
</dbReference>
<evidence type="ECO:0000256" key="1">
    <source>
        <dbReference type="SAM" id="SignalP"/>
    </source>
</evidence>
<feature type="chain" id="PRO_5036207196" evidence="1">
    <location>
        <begin position="29"/>
        <end position="120"/>
    </location>
</feature>
<dbReference type="InParanoid" id="A0A7M7IYP4"/>
<organism evidence="2 3">
    <name type="scientific">Varroa destructor</name>
    <name type="common">Honeybee mite</name>
    <dbReference type="NCBI Taxonomy" id="109461"/>
    <lineage>
        <taxon>Eukaryota</taxon>
        <taxon>Metazoa</taxon>
        <taxon>Ecdysozoa</taxon>
        <taxon>Arthropoda</taxon>
        <taxon>Chelicerata</taxon>
        <taxon>Arachnida</taxon>
        <taxon>Acari</taxon>
        <taxon>Parasitiformes</taxon>
        <taxon>Mesostigmata</taxon>
        <taxon>Gamasina</taxon>
        <taxon>Dermanyssoidea</taxon>
        <taxon>Varroidae</taxon>
        <taxon>Varroa</taxon>
    </lineage>
</organism>
<dbReference type="EnsemblMetazoa" id="XM_022787611">
    <property type="protein sequence ID" value="XP_022643346"/>
    <property type="gene ID" value="LOC111242795"/>
</dbReference>
<dbReference type="RefSeq" id="XP_022643349.1">
    <property type="nucleotide sequence ID" value="XM_022787614.1"/>
</dbReference>
<protein>
    <submittedName>
        <fullName evidence="2">Uncharacterized protein</fullName>
    </submittedName>
</protein>
<dbReference type="RefSeq" id="XP_022643346.1">
    <property type="nucleotide sequence ID" value="XM_022787611.1"/>
</dbReference>
<dbReference type="Proteomes" id="UP000594260">
    <property type="component" value="Unplaced"/>
</dbReference>
<keyword evidence="3" id="KW-1185">Reference proteome</keyword>
<feature type="signal peptide" evidence="1">
    <location>
        <begin position="1"/>
        <end position="28"/>
    </location>
</feature>
<dbReference type="KEGG" id="vde:111242795"/>
<dbReference type="EnsemblMetazoa" id="XM_022787613">
    <property type="protein sequence ID" value="XP_022643348"/>
    <property type="gene ID" value="LOC111242795"/>
</dbReference>